<evidence type="ECO:0000313" key="4">
    <source>
        <dbReference type="Proteomes" id="UP001493487"/>
    </source>
</evidence>
<proteinExistence type="predicted"/>
<dbReference type="RefSeq" id="WP_232187158.1">
    <property type="nucleotide sequence ID" value="NZ_JAIOAP010000011.1"/>
</dbReference>
<dbReference type="Proteomes" id="UP001493487">
    <property type="component" value="Unassembled WGS sequence"/>
</dbReference>
<protein>
    <submittedName>
        <fullName evidence="3">IDEAL domain-containing protein</fullName>
    </submittedName>
</protein>
<sequence>MKVEVSDWVQAKTNNGELIHGFIDAVDEAQRMANVIVVKSDNEESIGKPIAVREQWLRKLPEYAIEDEGSIQSLIDVALSTRDEQWFNELTEKLTTIQRNTHTGNNKPVAYPSSTNQLGYPV</sequence>
<dbReference type="InterPro" id="IPR027393">
    <property type="entry name" value="Virus_scaffolding_prot_C"/>
</dbReference>
<evidence type="ECO:0000256" key="1">
    <source>
        <dbReference type="SAM" id="MobiDB-lite"/>
    </source>
</evidence>
<dbReference type="Pfam" id="PF08858">
    <property type="entry name" value="IDEAL"/>
    <property type="match status" value="1"/>
</dbReference>
<keyword evidence="4" id="KW-1185">Reference proteome</keyword>
<reference evidence="3 4" key="1">
    <citation type="journal article" date="2023" name="Genome Announc.">
        <title>Pan-Genome Analyses of the Genus Cohnella and Proposal of the Novel Species Cohnella silvisoli sp. nov., Isolated from Forest Soil.</title>
        <authorList>
            <person name="Wang C."/>
            <person name="Mao L."/>
            <person name="Bao G."/>
            <person name="Zhu H."/>
        </authorList>
    </citation>
    <scope>NUCLEOTIDE SEQUENCE [LARGE SCALE GENOMIC DNA]</scope>
    <source>
        <strain evidence="3 4">NL03-T5-1</strain>
    </source>
</reference>
<dbReference type="InterPro" id="IPR014957">
    <property type="entry name" value="IDEAL_dom"/>
</dbReference>
<organism evidence="3 4">
    <name type="scientific">Cohnella silvisoli</name>
    <dbReference type="NCBI Taxonomy" id="2873699"/>
    <lineage>
        <taxon>Bacteria</taxon>
        <taxon>Bacillati</taxon>
        <taxon>Bacillota</taxon>
        <taxon>Bacilli</taxon>
        <taxon>Bacillales</taxon>
        <taxon>Paenibacillaceae</taxon>
        <taxon>Cohnella</taxon>
    </lineage>
</organism>
<name>A0ABV1KXS7_9BACL</name>
<dbReference type="EMBL" id="JASKHM010000012">
    <property type="protein sequence ID" value="MEQ4484786.1"/>
    <property type="molecule type" value="Genomic_DNA"/>
</dbReference>
<gene>
    <name evidence="3" type="ORF">QJS35_20580</name>
</gene>
<feature type="region of interest" description="Disordered" evidence="1">
    <location>
        <begin position="100"/>
        <end position="122"/>
    </location>
</feature>
<feature type="domain" description="IDEAL" evidence="2">
    <location>
        <begin position="72"/>
        <end position="94"/>
    </location>
</feature>
<accession>A0ABV1KXS7</accession>
<evidence type="ECO:0000259" key="2">
    <source>
        <dbReference type="Pfam" id="PF08858"/>
    </source>
</evidence>
<evidence type="ECO:0000313" key="3">
    <source>
        <dbReference type="EMBL" id="MEQ4484786.1"/>
    </source>
</evidence>
<dbReference type="Gene3D" id="4.10.810.10">
    <property type="entry name" value="Virus Scaffolding Protein, Chain A"/>
    <property type="match status" value="1"/>
</dbReference>
<comment type="caution">
    <text evidence="3">The sequence shown here is derived from an EMBL/GenBank/DDBJ whole genome shotgun (WGS) entry which is preliminary data.</text>
</comment>